<keyword evidence="3" id="KW-1185">Reference proteome</keyword>
<name>A0ABW3F6J4_9PROT</name>
<accession>A0ABW3F6J4</accession>
<comment type="caution">
    <text evidence="2">The sequence shown here is derived from an EMBL/GenBank/DDBJ whole genome shotgun (WGS) entry which is preliminary data.</text>
</comment>
<gene>
    <name evidence="2" type="ORF">ACFQ1Z_10935</name>
</gene>
<feature type="chain" id="PRO_5045221645" evidence="1">
    <location>
        <begin position="32"/>
        <end position="420"/>
    </location>
</feature>
<reference evidence="3" key="1">
    <citation type="journal article" date="2019" name="Int. J. Syst. Evol. Microbiol.">
        <title>The Global Catalogue of Microorganisms (GCM) 10K type strain sequencing project: providing services to taxonomists for standard genome sequencing and annotation.</title>
        <authorList>
            <consortium name="The Broad Institute Genomics Platform"/>
            <consortium name="The Broad Institute Genome Sequencing Center for Infectious Disease"/>
            <person name="Wu L."/>
            <person name="Ma J."/>
        </authorList>
    </citation>
    <scope>NUCLEOTIDE SEQUENCE [LARGE SCALE GENOMIC DNA]</scope>
    <source>
        <strain evidence="3">CCUG 58412</strain>
    </source>
</reference>
<dbReference type="Proteomes" id="UP001597128">
    <property type="component" value="Unassembled WGS sequence"/>
</dbReference>
<protein>
    <submittedName>
        <fullName evidence="2">Uncharacterized protein</fullName>
    </submittedName>
</protein>
<organism evidence="2 3">
    <name type="scientific">Methylophilus luteus</name>
    <dbReference type="NCBI Taxonomy" id="640108"/>
    <lineage>
        <taxon>Bacteria</taxon>
        <taxon>Pseudomonadati</taxon>
        <taxon>Pseudomonadota</taxon>
        <taxon>Betaproteobacteria</taxon>
        <taxon>Nitrosomonadales</taxon>
        <taxon>Methylophilaceae</taxon>
        <taxon>Methylophilus</taxon>
    </lineage>
</organism>
<evidence type="ECO:0000313" key="2">
    <source>
        <dbReference type="EMBL" id="MFD0914064.1"/>
    </source>
</evidence>
<proteinExistence type="predicted"/>
<feature type="signal peptide" evidence="1">
    <location>
        <begin position="1"/>
        <end position="31"/>
    </location>
</feature>
<evidence type="ECO:0000256" key="1">
    <source>
        <dbReference type="SAM" id="SignalP"/>
    </source>
</evidence>
<keyword evidence="1" id="KW-0732">Signal</keyword>
<dbReference type="RefSeq" id="WP_379057607.1">
    <property type="nucleotide sequence ID" value="NZ_JBHTKB010000002.1"/>
</dbReference>
<sequence>MTYLYTQVAKMHPPAWLMLCASSIAAPHAFATENIPTASYFALDTMAPESSWAIRFEQRSSHFDARYDDRGHLSPLGSSFDNINLNASMFPALAALGPGASLGSTRFDHKTENRISILTIGYGLTPNLTIGAIIPYGISQSRVNFAVDGGNVGFNPAFNASQPIGPGNFPFAPAGGGIAPMGTAGVQNILTNPAFGYQYKALKDSRSEGFSDPTLGLLWRAVKSPAESLILGLGLRMGLAKKDDPDNLLDTPLGDGSTDIRSRAEYFYDLGSNFDLRLLADYNWQFSDKARMRIPASSQGLALASSKQTLDRDLGDYYEADIEVGYRWSNWRFATTWHRFQKKSDEYRSTLGTDTAPLEAYTDRRADQYRVSATWSGVQAWQQGKLALPVIVKLEFQDTYGGRNFVDVQDIYLQVITLFK</sequence>
<dbReference type="EMBL" id="JBHTKB010000002">
    <property type="protein sequence ID" value="MFD0914064.1"/>
    <property type="molecule type" value="Genomic_DNA"/>
</dbReference>
<evidence type="ECO:0000313" key="3">
    <source>
        <dbReference type="Proteomes" id="UP001597128"/>
    </source>
</evidence>